<name>A0A1L7T2P3_FUSMA</name>
<gene>
    <name evidence="1" type="ORF">FMAN_07127</name>
</gene>
<dbReference type="VEuPathDB" id="FungiDB:FMAN_07127"/>
<dbReference type="Proteomes" id="UP000184255">
    <property type="component" value="Unassembled WGS sequence"/>
</dbReference>
<proteinExistence type="predicted"/>
<sequence length="86" mass="9248">MSTNNEPTNDTTFFLSTGSGIYAYGVNYKYLPGDKVYLVNAGGKTGPYKVELVDGGKYVLCDDNGVTANGGQSYLEDKLELYGPFA</sequence>
<dbReference type="EMBL" id="FCQH01000005">
    <property type="protein sequence ID" value="CVK92169.1"/>
    <property type="molecule type" value="Genomic_DNA"/>
</dbReference>
<dbReference type="RefSeq" id="XP_041681349.1">
    <property type="nucleotide sequence ID" value="XM_041830713.1"/>
</dbReference>
<evidence type="ECO:0000313" key="1">
    <source>
        <dbReference type="EMBL" id="CVK92169.1"/>
    </source>
</evidence>
<accession>A0A1L7T2P3</accession>
<evidence type="ECO:0000313" key="2">
    <source>
        <dbReference type="Proteomes" id="UP000184255"/>
    </source>
</evidence>
<dbReference type="GeneID" id="65086388"/>
<comment type="caution">
    <text evidence="1">The sequence shown here is derived from an EMBL/GenBank/DDBJ whole genome shotgun (WGS) entry which is preliminary data.</text>
</comment>
<dbReference type="AlphaFoldDB" id="A0A1L7T2P3"/>
<reference evidence="2" key="1">
    <citation type="journal article" date="2016" name="Genome Biol. Evol.">
        <title>Comparative 'omics' of the Fusarium fujikuroi species complex highlights differences in genetic potential and metabolite synthesis.</title>
        <authorList>
            <person name="Niehaus E.-M."/>
            <person name="Muensterkoetter M."/>
            <person name="Proctor R.H."/>
            <person name="Brown D.W."/>
            <person name="Sharon A."/>
            <person name="Idan Y."/>
            <person name="Oren-Young L."/>
            <person name="Sieber C.M."/>
            <person name="Novak O."/>
            <person name="Pencik A."/>
            <person name="Tarkowska D."/>
            <person name="Hromadova K."/>
            <person name="Freeman S."/>
            <person name="Maymon M."/>
            <person name="Elazar M."/>
            <person name="Youssef S.A."/>
            <person name="El-Shabrawy E.S.M."/>
            <person name="Shalaby A.B.A."/>
            <person name="Houterman P."/>
            <person name="Brock N.L."/>
            <person name="Burkhardt I."/>
            <person name="Tsavkelova E.A."/>
            <person name="Dickschat J.S."/>
            <person name="Galuszka P."/>
            <person name="Gueldener U."/>
            <person name="Tudzynski B."/>
        </authorList>
    </citation>
    <scope>NUCLEOTIDE SEQUENCE [LARGE SCALE GENOMIC DNA]</scope>
    <source>
        <strain evidence="2">MRC7560</strain>
    </source>
</reference>
<organism evidence="1 2">
    <name type="scientific">Fusarium mangiferae</name>
    <name type="common">Mango malformation disease fungus</name>
    <dbReference type="NCBI Taxonomy" id="192010"/>
    <lineage>
        <taxon>Eukaryota</taxon>
        <taxon>Fungi</taxon>
        <taxon>Dikarya</taxon>
        <taxon>Ascomycota</taxon>
        <taxon>Pezizomycotina</taxon>
        <taxon>Sordariomycetes</taxon>
        <taxon>Hypocreomycetidae</taxon>
        <taxon>Hypocreales</taxon>
        <taxon>Nectriaceae</taxon>
        <taxon>Fusarium</taxon>
        <taxon>Fusarium fujikuroi species complex</taxon>
    </lineage>
</organism>
<keyword evidence="2" id="KW-1185">Reference proteome</keyword>
<protein>
    <submittedName>
        <fullName evidence="1">Uncharacterized protein</fullName>
    </submittedName>
</protein>